<reference evidence="6 7" key="1">
    <citation type="journal article" date="2015" name="Stand. Genomic Sci.">
        <title>Genomic Encyclopedia of Bacterial and Archaeal Type Strains, Phase III: the genomes of soil and plant-associated and newly described type strains.</title>
        <authorList>
            <person name="Whitman W.B."/>
            <person name="Woyke T."/>
            <person name="Klenk H.P."/>
            <person name="Zhou Y."/>
            <person name="Lilburn T.G."/>
            <person name="Beck B.J."/>
            <person name="De Vos P."/>
            <person name="Vandamme P."/>
            <person name="Eisen J.A."/>
            <person name="Garrity G."/>
            <person name="Hugenholtz P."/>
            <person name="Kyrpides N.C."/>
        </authorList>
    </citation>
    <scope>NUCLEOTIDE SEQUENCE [LARGE SCALE GENOMIC DNA]</scope>
    <source>
        <strain evidence="6 7">RF6</strain>
    </source>
</reference>
<dbReference type="Gene3D" id="3.40.190.10">
    <property type="entry name" value="Periplasmic binding protein-like II"/>
    <property type="match status" value="2"/>
</dbReference>
<dbReference type="FunFam" id="1.10.10.10:FF:000001">
    <property type="entry name" value="LysR family transcriptional regulator"/>
    <property type="match status" value="1"/>
</dbReference>
<evidence type="ECO:0000256" key="1">
    <source>
        <dbReference type="ARBA" id="ARBA00009437"/>
    </source>
</evidence>
<dbReference type="GO" id="GO:0003677">
    <property type="term" value="F:DNA binding"/>
    <property type="evidence" value="ECO:0007669"/>
    <property type="project" value="UniProtKB-KW"/>
</dbReference>
<evidence type="ECO:0000313" key="7">
    <source>
        <dbReference type="Proteomes" id="UP000291832"/>
    </source>
</evidence>
<keyword evidence="2" id="KW-0805">Transcription regulation</keyword>
<comment type="similarity">
    <text evidence="1">Belongs to the LysR transcriptional regulatory family.</text>
</comment>
<dbReference type="PRINTS" id="PR00039">
    <property type="entry name" value="HTHLYSR"/>
</dbReference>
<dbReference type="Proteomes" id="UP000291832">
    <property type="component" value="Unassembled WGS sequence"/>
</dbReference>
<dbReference type="Pfam" id="PF00126">
    <property type="entry name" value="HTH_1"/>
    <property type="match status" value="1"/>
</dbReference>
<keyword evidence="7" id="KW-1185">Reference proteome</keyword>
<keyword evidence="3 6" id="KW-0238">DNA-binding</keyword>
<dbReference type="OrthoDB" id="3461141at2"/>
<keyword evidence="4" id="KW-0804">Transcription</keyword>
<organism evidence="6 7">
    <name type="scientific">Leucobacter luti</name>
    <dbReference type="NCBI Taxonomy" id="340320"/>
    <lineage>
        <taxon>Bacteria</taxon>
        <taxon>Bacillati</taxon>
        <taxon>Actinomycetota</taxon>
        <taxon>Actinomycetes</taxon>
        <taxon>Micrococcales</taxon>
        <taxon>Microbacteriaceae</taxon>
        <taxon>Leucobacter</taxon>
    </lineage>
</organism>
<dbReference type="PANTHER" id="PTHR30346:SF0">
    <property type="entry name" value="HCA OPERON TRANSCRIPTIONAL ACTIVATOR HCAR"/>
    <property type="match status" value="1"/>
</dbReference>
<dbReference type="SUPFAM" id="SSF46785">
    <property type="entry name" value="Winged helix' DNA-binding domain"/>
    <property type="match status" value="1"/>
</dbReference>
<dbReference type="Pfam" id="PF03466">
    <property type="entry name" value="LysR_substrate"/>
    <property type="match status" value="1"/>
</dbReference>
<dbReference type="PANTHER" id="PTHR30346">
    <property type="entry name" value="TRANSCRIPTIONAL DUAL REGULATOR HCAR-RELATED"/>
    <property type="match status" value="1"/>
</dbReference>
<sequence length="321" mass="35707">MIARTPTFTLVQLRYFVAVAQREHMTAAAADLNLTQSTLSSAIAQLERELGVALFLRVPRRGLQLTPAGEILLARSAAFLEEAELIGRTVQSSGEVLSGEISVGLYAPLAPYQAPLILQRFERQFPEVSVTFVEGDQGTLQEALYDGACEIALMYDLGVDERFERTVIDRIPPHVIVAEEHPLVQRGRAEVSLAELADEPFILLNLPHTRDYYLSLFRQLGVSPRIRHISLGYETVRSFVAQGHGYSVLNQWVDYGRTYSGSRVVPIRLADELPPTEVSLVARRGLVPTRKARAFAQVCTELANEHAYSSNFSIETNESPR</sequence>
<dbReference type="InterPro" id="IPR036388">
    <property type="entry name" value="WH-like_DNA-bd_sf"/>
</dbReference>
<protein>
    <submittedName>
        <fullName evidence="6">DNA-binding transcriptional LysR family regulator</fullName>
    </submittedName>
</protein>
<dbReference type="GO" id="GO:0032993">
    <property type="term" value="C:protein-DNA complex"/>
    <property type="evidence" value="ECO:0007669"/>
    <property type="project" value="TreeGrafter"/>
</dbReference>
<dbReference type="AlphaFoldDB" id="A0A4Q7TT47"/>
<dbReference type="GO" id="GO:0003700">
    <property type="term" value="F:DNA-binding transcription factor activity"/>
    <property type="evidence" value="ECO:0007669"/>
    <property type="project" value="InterPro"/>
</dbReference>
<dbReference type="RefSeq" id="WP_130454741.1">
    <property type="nucleotide sequence ID" value="NZ_QYAG01000002.1"/>
</dbReference>
<dbReference type="Gene3D" id="1.10.10.10">
    <property type="entry name" value="Winged helix-like DNA-binding domain superfamily/Winged helix DNA-binding domain"/>
    <property type="match status" value="1"/>
</dbReference>
<feature type="domain" description="HTH lysR-type" evidence="5">
    <location>
        <begin position="8"/>
        <end position="66"/>
    </location>
</feature>
<evidence type="ECO:0000313" key="6">
    <source>
        <dbReference type="EMBL" id="RZT62878.1"/>
    </source>
</evidence>
<accession>A0A4Q7TT47</accession>
<dbReference type="SUPFAM" id="SSF53850">
    <property type="entry name" value="Periplasmic binding protein-like II"/>
    <property type="match status" value="1"/>
</dbReference>
<gene>
    <name evidence="6" type="ORF">EV139_2584</name>
</gene>
<evidence type="ECO:0000256" key="2">
    <source>
        <dbReference type="ARBA" id="ARBA00023015"/>
    </source>
</evidence>
<dbReference type="InterPro" id="IPR036390">
    <property type="entry name" value="WH_DNA-bd_sf"/>
</dbReference>
<comment type="caution">
    <text evidence="6">The sequence shown here is derived from an EMBL/GenBank/DDBJ whole genome shotgun (WGS) entry which is preliminary data.</text>
</comment>
<evidence type="ECO:0000256" key="3">
    <source>
        <dbReference type="ARBA" id="ARBA00023125"/>
    </source>
</evidence>
<dbReference type="InterPro" id="IPR005119">
    <property type="entry name" value="LysR_subst-bd"/>
</dbReference>
<dbReference type="EMBL" id="SHKI01000006">
    <property type="protein sequence ID" value="RZT62878.1"/>
    <property type="molecule type" value="Genomic_DNA"/>
</dbReference>
<proteinExistence type="inferred from homology"/>
<dbReference type="InterPro" id="IPR000847">
    <property type="entry name" value="LysR_HTH_N"/>
</dbReference>
<evidence type="ECO:0000259" key="5">
    <source>
        <dbReference type="PROSITE" id="PS50931"/>
    </source>
</evidence>
<evidence type="ECO:0000256" key="4">
    <source>
        <dbReference type="ARBA" id="ARBA00023163"/>
    </source>
</evidence>
<name>A0A4Q7TT47_9MICO</name>
<dbReference type="PROSITE" id="PS50931">
    <property type="entry name" value="HTH_LYSR"/>
    <property type="match status" value="1"/>
</dbReference>